<proteinExistence type="predicted"/>
<evidence type="ECO:0000313" key="2">
    <source>
        <dbReference type="EMBL" id="RDW65023.1"/>
    </source>
</evidence>
<sequence length="102" mass="10942">MALSGQLDQAAWRWRAKATDGHRKPLHDKAASWVVPASRGLLGRVVGWGTCGPEQGSVDLVLPHQGHRLPDGLPTADQKIRPGRLRPHHGDGLAVDHLTTGA</sequence>
<evidence type="ECO:0000256" key="1">
    <source>
        <dbReference type="SAM" id="MobiDB-lite"/>
    </source>
</evidence>
<dbReference type="AlphaFoldDB" id="A0A3D8QT73"/>
<gene>
    <name evidence="2" type="ORF">BP6252_10674</name>
</gene>
<reference evidence="2 3" key="1">
    <citation type="journal article" date="2018" name="IMA Fungus">
        <title>IMA Genome-F 9: Draft genome sequence of Annulohypoxylon stygium, Aspergillus mulundensis, Berkeleyomyces basicola (syn. Thielaviopsis basicola), Ceratocystis smalleyi, two Cercospora beticola strains, Coleophoma cylindrospora, Fusarium fracticaudum, Phialophora cf. hyalina, and Morchella septimelata.</title>
        <authorList>
            <person name="Wingfield B.D."/>
            <person name="Bills G.F."/>
            <person name="Dong Y."/>
            <person name="Huang W."/>
            <person name="Nel W.J."/>
            <person name="Swalarsk-Parry B.S."/>
            <person name="Vaghefi N."/>
            <person name="Wilken P.M."/>
            <person name="An Z."/>
            <person name="de Beer Z.W."/>
            <person name="De Vos L."/>
            <person name="Chen L."/>
            <person name="Duong T.A."/>
            <person name="Gao Y."/>
            <person name="Hammerbacher A."/>
            <person name="Kikkert J.R."/>
            <person name="Li Y."/>
            <person name="Li H."/>
            <person name="Li K."/>
            <person name="Li Q."/>
            <person name="Liu X."/>
            <person name="Ma X."/>
            <person name="Naidoo K."/>
            <person name="Pethybridge S.J."/>
            <person name="Sun J."/>
            <person name="Steenkamp E.T."/>
            <person name="van der Nest M.A."/>
            <person name="van Wyk S."/>
            <person name="Wingfield M.J."/>
            <person name="Xiong C."/>
            <person name="Yue Q."/>
            <person name="Zhang X."/>
        </authorList>
    </citation>
    <scope>NUCLEOTIDE SEQUENCE [LARGE SCALE GENOMIC DNA]</scope>
    <source>
        <strain evidence="2 3">BP6252</strain>
    </source>
</reference>
<dbReference type="Proteomes" id="UP000256645">
    <property type="component" value="Unassembled WGS sequence"/>
</dbReference>
<evidence type="ECO:0000313" key="3">
    <source>
        <dbReference type="Proteomes" id="UP000256645"/>
    </source>
</evidence>
<protein>
    <submittedName>
        <fullName evidence="2">Uncharacterized protein</fullName>
    </submittedName>
</protein>
<feature type="region of interest" description="Disordered" evidence="1">
    <location>
        <begin position="66"/>
        <end position="102"/>
    </location>
</feature>
<comment type="caution">
    <text evidence="2">The sequence shown here is derived from an EMBL/GenBank/DDBJ whole genome shotgun (WGS) entry which is preliminary data.</text>
</comment>
<dbReference type="EMBL" id="PDLM01000012">
    <property type="protein sequence ID" value="RDW65023.1"/>
    <property type="molecule type" value="Genomic_DNA"/>
</dbReference>
<organism evidence="2 3">
    <name type="scientific">Coleophoma cylindrospora</name>
    <dbReference type="NCBI Taxonomy" id="1849047"/>
    <lineage>
        <taxon>Eukaryota</taxon>
        <taxon>Fungi</taxon>
        <taxon>Dikarya</taxon>
        <taxon>Ascomycota</taxon>
        <taxon>Pezizomycotina</taxon>
        <taxon>Leotiomycetes</taxon>
        <taxon>Helotiales</taxon>
        <taxon>Dermateaceae</taxon>
        <taxon>Coleophoma</taxon>
    </lineage>
</organism>
<name>A0A3D8QT73_9HELO</name>
<accession>A0A3D8QT73</accession>
<keyword evidence="3" id="KW-1185">Reference proteome</keyword>